<dbReference type="PANTHER" id="PTHR34985">
    <property type="entry name" value="SLR0554 PROTEIN"/>
    <property type="match status" value="1"/>
</dbReference>
<reference evidence="4" key="1">
    <citation type="journal article" date="2019" name="Int. J. Syst. Evol. Microbiol.">
        <title>The Global Catalogue of Microorganisms (GCM) 10K type strain sequencing project: providing services to taxonomists for standard genome sequencing and annotation.</title>
        <authorList>
            <consortium name="The Broad Institute Genomics Platform"/>
            <consortium name="The Broad Institute Genome Sequencing Center for Infectious Disease"/>
            <person name="Wu L."/>
            <person name="Ma J."/>
        </authorList>
    </citation>
    <scope>NUCLEOTIDE SEQUENCE [LARGE SCALE GENOMIC DNA]</scope>
    <source>
        <strain evidence="4">CGMCC 1.12371</strain>
    </source>
</reference>
<evidence type="ECO:0000259" key="2">
    <source>
        <dbReference type="Pfam" id="PF05272"/>
    </source>
</evidence>
<sequence>MAEQQQTPGARPERGPLPPINFTALADALLHNAEHLVAAWLPGGVKRGHEWVCGGLSGGEGTSCSVNLNNGRWADFATGEQGGDLVSLYAAIHSLTMGKAAVQVARDEGLEDVAGVQRSAEHQRIERPPPPPAAPKRERVEEGWTTVRPVPSMAPAPTFKHHHRQAQDIEHTATYRAGDELHGYVVRFRTSDGGKDTLPYTWCVSAHTGTAKWTWRQFDEPRPLYLPGHALPNGRTVVLVEGEKKGDALQALLDATASGVYCVASWPGGCKAWKKADWAWLAGCTVLLWPDCDAKHEALTVAERKAHPDKAAQAVVQQSKPLLPAHEQPGMAAMLGIGAHLRDVHACTVQLLPIPAPGAVPDGWDCGDAINTDGWDGARVLAFFGGAFALPGDAGADAPAPDAAPAAAGGGSGGKGGGKNRDPLAGAEDGGSSDGGRPDWLTPFWNRKKYYWMVSRELVIAALENDPDLVGLVAVNKLTNNIDLRRPLPGSKIEAGPMTGATDLLLGRYLSQRYGLPTISRAALSEAIETVAHQCEFHPVQDYLLDLHDGKVWDGTKRLDKWLPWVIGEIDPKTGAALLPPKVHEYLCLVGRFFLLGMVNRVMDPGCKFDYCMVLEGKGGLMKSTLFKVLASKQWFSDTHFDVGRGKDGQEQVQGLWVYEIAELAAFSKSDINLIKAFISAEVDRYRPSYGRVVEAYPRQCVLGGTTNEKQWLRDRTGNRRWWPVPVKNRVKIEWLQKYRDQLLGEAFAEYLAGARFFPKPDEEERLFVPMQDKRLVESTVMSALLEVLTRPPVAAGIGAIVNELTEFVTIKQLNEALHVDAGKSSAALDGQIRAWLDSEGWEHTKKQINGVRANGYLRPKGWPIARPDDDEVPPAPPPPPTTDEGDDAPF</sequence>
<accession>A0ABW2QN41</accession>
<feature type="region of interest" description="Disordered" evidence="1">
    <location>
        <begin position="859"/>
        <end position="891"/>
    </location>
</feature>
<gene>
    <name evidence="3" type="ORF">ACFQPB_07635</name>
</gene>
<dbReference type="InterPro" id="IPR007936">
    <property type="entry name" value="VapE-like_dom"/>
</dbReference>
<keyword evidence="4" id="KW-1185">Reference proteome</keyword>
<evidence type="ECO:0000313" key="3">
    <source>
        <dbReference type="EMBL" id="MFC7408728.1"/>
    </source>
</evidence>
<protein>
    <submittedName>
        <fullName evidence="3">VapE domain-containing protein</fullName>
    </submittedName>
</protein>
<dbReference type="RefSeq" id="WP_382221435.1">
    <property type="nucleotide sequence ID" value="NZ_JBHTCA010000004.1"/>
</dbReference>
<feature type="compositionally biased region" description="Low complexity" evidence="1">
    <location>
        <begin position="396"/>
        <end position="407"/>
    </location>
</feature>
<feature type="region of interest" description="Disordered" evidence="1">
    <location>
        <begin position="396"/>
        <end position="438"/>
    </location>
</feature>
<feature type="compositionally biased region" description="Gly residues" evidence="1">
    <location>
        <begin position="408"/>
        <end position="417"/>
    </location>
</feature>
<evidence type="ECO:0000256" key="1">
    <source>
        <dbReference type="SAM" id="MobiDB-lite"/>
    </source>
</evidence>
<evidence type="ECO:0000313" key="4">
    <source>
        <dbReference type="Proteomes" id="UP001596501"/>
    </source>
</evidence>
<comment type="caution">
    <text evidence="3">The sequence shown here is derived from an EMBL/GenBank/DDBJ whole genome shotgun (WGS) entry which is preliminary data.</text>
</comment>
<dbReference type="Pfam" id="PF05272">
    <property type="entry name" value="VapE-like_dom"/>
    <property type="match status" value="1"/>
</dbReference>
<organism evidence="3 4">
    <name type="scientific">Hydrogenophaga atypica</name>
    <dbReference type="NCBI Taxonomy" id="249409"/>
    <lineage>
        <taxon>Bacteria</taxon>
        <taxon>Pseudomonadati</taxon>
        <taxon>Pseudomonadota</taxon>
        <taxon>Betaproteobacteria</taxon>
        <taxon>Burkholderiales</taxon>
        <taxon>Comamonadaceae</taxon>
        <taxon>Hydrogenophaga</taxon>
    </lineage>
</organism>
<dbReference type="EMBL" id="JBHTCA010000004">
    <property type="protein sequence ID" value="MFC7408728.1"/>
    <property type="molecule type" value="Genomic_DNA"/>
</dbReference>
<name>A0ABW2QN41_9BURK</name>
<dbReference type="PANTHER" id="PTHR34985:SF1">
    <property type="entry name" value="SLR0554 PROTEIN"/>
    <property type="match status" value="1"/>
</dbReference>
<dbReference type="Proteomes" id="UP001596501">
    <property type="component" value="Unassembled WGS sequence"/>
</dbReference>
<proteinExistence type="predicted"/>
<feature type="domain" description="Virulence-associated protein E-like" evidence="2">
    <location>
        <begin position="552"/>
        <end position="774"/>
    </location>
</feature>
<feature type="region of interest" description="Disordered" evidence="1">
    <location>
        <begin position="117"/>
        <end position="142"/>
    </location>
</feature>